<organism evidence="2 3">
    <name type="scientific">Pedobacter paludis</name>
    <dbReference type="NCBI Taxonomy" id="2203212"/>
    <lineage>
        <taxon>Bacteria</taxon>
        <taxon>Pseudomonadati</taxon>
        <taxon>Bacteroidota</taxon>
        <taxon>Sphingobacteriia</taxon>
        <taxon>Sphingobacteriales</taxon>
        <taxon>Sphingobacteriaceae</taxon>
        <taxon>Pedobacter</taxon>
    </lineage>
</organism>
<evidence type="ECO:0000313" key="3">
    <source>
        <dbReference type="Proteomes" id="UP000245391"/>
    </source>
</evidence>
<evidence type="ECO:0000313" key="2">
    <source>
        <dbReference type="EMBL" id="PWS32261.1"/>
    </source>
</evidence>
<protein>
    <submittedName>
        <fullName evidence="2">Uncharacterized protein</fullName>
    </submittedName>
</protein>
<name>A0A317EZC9_9SPHI</name>
<proteinExistence type="predicted"/>
<dbReference type="InterPro" id="IPR027417">
    <property type="entry name" value="P-loop_NTPase"/>
</dbReference>
<feature type="coiled-coil region" evidence="1">
    <location>
        <begin position="442"/>
        <end position="519"/>
    </location>
</feature>
<accession>A0A317EZC9</accession>
<reference evidence="3" key="1">
    <citation type="submission" date="2018-05" db="EMBL/GenBank/DDBJ databases">
        <title>Pedobacter paludis sp. nov., isolated from wetland soil.</title>
        <authorList>
            <person name="Zhang Y."/>
        </authorList>
    </citation>
    <scope>NUCLEOTIDE SEQUENCE [LARGE SCALE GENOMIC DNA]</scope>
    <source>
        <strain evidence="3">R-8</strain>
    </source>
</reference>
<dbReference type="AlphaFoldDB" id="A0A317EZC9"/>
<comment type="caution">
    <text evidence="2">The sequence shown here is derived from an EMBL/GenBank/DDBJ whole genome shotgun (WGS) entry which is preliminary data.</text>
</comment>
<dbReference type="PANTHER" id="PTHR32114:SF2">
    <property type="entry name" value="ABC TRANSPORTER ABCH.3"/>
    <property type="match status" value="1"/>
</dbReference>
<dbReference type="Gene3D" id="3.40.50.300">
    <property type="entry name" value="P-loop containing nucleotide triphosphate hydrolases"/>
    <property type="match status" value="1"/>
</dbReference>
<keyword evidence="1" id="KW-0175">Coiled coil</keyword>
<feature type="coiled-coil region" evidence="1">
    <location>
        <begin position="269"/>
        <end position="315"/>
    </location>
</feature>
<sequence>MNFKFEEFVKYVHEIYAADFSLEEVKEILFLEDDGYNKSVPESPQKRLLLRRIILEGKKNDDNAFRYDRQLFSGVSMWVADNLKGKSTIFKAIGFALTGRDKFTPLVKTWLKYIALEFSIKDAVYSVELNLTGAQLKAAVYASAIDSIEREDPIKSFKSKDGLAEFMQELFFEEFDYYPIKRVQASQPSINLSDADLTWVSYYSSIYHQSKDYGNLEIGNQHAMVFQMLLGLEYTFSIHALEAKAKKAEREWSLKTEQEKSQSISVEDLQKLRNGLIATNEQIVKLRTNPEKKAIEEIEENLHSYQQSRETKRQEKLEGEDRLYQMKTAFNTSQVEIKEKQDSIQHGAREINKFRKLIIEYQDYIDSGIFFNNLEVTECPHCDHEVDKDKRLLEKESKICMLCDHTMTAEGNDTEIWQLRIKEAKGEIERNQLLSQKENQALINLEQKVKINDTNFARLENEVLKLETDLSELDQSIKAAEGNRNQMIAAAEGDYFSKFENLLEQKIKTENQIAIAEKQATMELDNKLKKKAEVLRTGHELMLRSRKKLGQATLSELEAIMLSQLHSLGLSNYTRVVINPDNFVIHYHQGNVVNNFNDISEGEQLRAKLALYLSLIELDLEKGLGRHPRLIILDSPTKEEADIHFVEGLKKTLLHIEEKFGEQVQVMVGTANRELTSIISSAEKIEVRESGQFVF</sequence>
<dbReference type="Proteomes" id="UP000245391">
    <property type="component" value="Unassembled WGS sequence"/>
</dbReference>
<dbReference type="EMBL" id="QGNY01000003">
    <property type="protein sequence ID" value="PWS32261.1"/>
    <property type="molecule type" value="Genomic_DNA"/>
</dbReference>
<keyword evidence="3" id="KW-1185">Reference proteome</keyword>
<dbReference type="PANTHER" id="PTHR32114">
    <property type="entry name" value="ABC TRANSPORTER ABCH.3"/>
    <property type="match status" value="1"/>
</dbReference>
<dbReference type="RefSeq" id="WP_109929708.1">
    <property type="nucleotide sequence ID" value="NZ_QGNY01000003.1"/>
</dbReference>
<gene>
    <name evidence="2" type="ORF">DF947_10865</name>
</gene>
<evidence type="ECO:0000256" key="1">
    <source>
        <dbReference type="SAM" id="Coils"/>
    </source>
</evidence>
<dbReference type="OrthoDB" id="6397230at2"/>